<dbReference type="EMBL" id="QUSW01000002">
    <property type="protein sequence ID" value="RQP25050.1"/>
    <property type="molecule type" value="Genomic_DNA"/>
</dbReference>
<dbReference type="InterPro" id="IPR014032">
    <property type="entry name" value="Peptidase_A24A_bac"/>
</dbReference>
<comment type="similarity">
    <text evidence="1 2">Belongs to the peptidase A24 family.</text>
</comment>
<reference evidence="5 6" key="2">
    <citation type="submission" date="2018-12" db="EMBL/GenBank/DDBJ databases">
        <title>Rhizobacter gummiphilus sp. nov., a rubber-degrading bacterium isolated from the soil of a botanical garden in Japan.</title>
        <authorList>
            <person name="Shunsuke S.S."/>
        </authorList>
    </citation>
    <scope>NUCLEOTIDE SEQUENCE [LARGE SCALE GENOMIC DNA]</scope>
    <source>
        <strain evidence="5 6">S-16</strain>
    </source>
</reference>
<feature type="transmembrane region" description="Helical" evidence="3">
    <location>
        <begin position="6"/>
        <end position="28"/>
    </location>
</feature>
<sequence>MNPAPTVFSVISIGIAAGLSAAVVVPLVKRVPLRFERNYREEATGMQELLKIPLDPAQFELSTAEKLAIVMMGTLLGLLVGWGREPSLDLAAMGLFFLGLLLLSAINVKHQLLHDAIVLPMLWIGLLYHAWLGHAADAVFGAAAGYLMPFILGAVVRWRTRKESIGFGDKKALAMAGAWFGWQALLTIAPVFIGFLVVLGVVIAVGKVRVHTLPTGPAHLLASLAYYLGLRLL</sequence>
<feature type="transmembrane region" description="Helical" evidence="3">
    <location>
        <begin position="67"/>
        <end position="84"/>
    </location>
</feature>
<dbReference type="InterPro" id="IPR000045">
    <property type="entry name" value="Prepilin_IV_endopep_pep"/>
</dbReference>
<evidence type="ECO:0000256" key="2">
    <source>
        <dbReference type="RuleBase" id="RU003793"/>
    </source>
</evidence>
<dbReference type="PANTHER" id="PTHR30487:SF0">
    <property type="entry name" value="PREPILIN LEADER PEPTIDASE_N-METHYLTRANSFERASE-RELATED"/>
    <property type="match status" value="1"/>
</dbReference>
<dbReference type="RefSeq" id="WP_124539957.1">
    <property type="nucleotide sequence ID" value="NZ_QUSW01000002.1"/>
</dbReference>
<gene>
    <name evidence="5" type="ORF">DZC73_09350</name>
</gene>
<dbReference type="OrthoDB" id="9789291at2"/>
<keyword evidence="3" id="KW-0472">Membrane</keyword>
<dbReference type="GO" id="GO:0005886">
    <property type="term" value="C:plasma membrane"/>
    <property type="evidence" value="ECO:0007669"/>
    <property type="project" value="TreeGrafter"/>
</dbReference>
<keyword evidence="3" id="KW-0812">Transmembrane</keyword>
<evidence type="ECO:0000256" key="1">
    <source>
        <dbReference type="ARBA" id="ARBA00005801"/>
    </source>
</evidence>
<dbReference type="Gene3D" id="1.20.120.1220">
    <property type="match status" value="1"/>
</dbReference>
<feature type="transmembrane region" description="Helical" evidence="3">
    <location>
        <begin position="115"/>
        <end position="132"/>
    </location>
</feature>
<evidence type="ECO:0000313" key="6">
    <source>
        <dbReference type="Proteomes" id="UP000267464"/>
    </source>
</evidence>
<feature type="transmembrane region" description="Helical" evidence="3">
    <location>
        <begin position="179"/>
        <end position="205"/>
    </location>
</feature>
<dbReference type="InterPro" id="IPR050882">
    <property type="entry name" value="Prepilin_peptidase/N-MTase"/>
</dbReference>
<dbReference type="Pfam" id="PF01478">
    <property type="entry name" value="Peptidase_A24"/>
    <property type="match status" value="1"/>
</dbReference>
<dbReference type="GO" id="GO:0006465">
    <property type="term" value="P:signal peptide processing"/>
    <property type="evidence" value="ECO:0007669"/>
    <property type="project" value="TreeGrafter"/>
</dbReference>
<evidence type="ECO:0000259" key="4">
    <source>
        <dbReference type="Pfam" id="PF01478"/>
    </source>
</evidence>
<proteinExistence type="inferred from homology"/>
<feature type="domain" description="Prepilin type IV endopeptidase peptidase" evidence="4">
    <location>
        <begin position="95"/>
        <end position="203"/>
    </location>
</feature>
<name>A0A3N7HS19_9BURK</name>
<reference evidence="5 6" key="1">
    <citation type="submission" date="2018-08" db="EMBL/GenBank/DDBJ databases">
        <authorList>
            <person name="Khan S.A."/>
            <person name="Jeon C.O."/>
            <person name="Chun B.H."/>
            <person name="Jeong S.E."/>
        </authorList>
    </citation>
    <scope>NUCLEOTIDE SEQUENCE [LARGE SCALE GENOMIC DNA]</scope>
    <source>
        <strain evidence="5 6">S-16</strain>
    </source>
</reference>
<keyword evidence="6" id="KW-1185">Reference proteome</keyword>
<protein>
    <submittedName>
        <fullName evidence="5">Prepilin peptidase</fullName>
    </submittedName>
</protein>
<keyword evidence="3" id="KW-1133">Transmembrane helix</keyword>
<evidence type="ECO:0000256" key="3">
    <source>
        <dbReference type="SAM" id="Phobius"/>
    </source>
</evidence>
<dbReference type="Proteomes" id="UP000267464">
    <property type="component" value="Unassembled WGS sequence"/>
</dbReference>
<feature type="transmembrane region" description="Helical" evidence="3">
    <location>
        <begin position="138"/>
        <end position="158"/>
    </location>
</feature>
<feature type="transmembrane region" description="Helical" evidence="3">
    <location>
        <begin position="90"/>
        <end position="108"/>
    </location>
</feature>
<organism evidence="5 6">
    <name type="scientific">Piscinibacter terrae</name>
    <dbReference type="NCBI Taxonomy" id="2496871"/>
    <lineage>
        <taxon>Bacteria</taxon>
        <taxon>Pseudomonadati</taxon>
        <taxon>Pseudomonadota</taxon>
        <taxon>Betaproteobacteria</taxon>
        <taxon>Burkholderiales</taxon>
        <taxon>Sphaerotilaceae</taxon>
        <taxon>Piscinibacter</taxon>
    </lineage>
</organism>
<dbReference type="PRINTS" id="PR00864">
    <property type="entry name" value="PREPILNPTASE"/>
</dbReference>
<evidence type="ECO:0000313" key="5">
    <source>
        <dbReference type="EMBL" id="RQP25050.1"/>
    </source>
</evidence>
<comment type="caution">
    <text evidence="5">The sequence shown here is derived from an EMBL/GenBank/DDBJ whole genome shotgun (WGS) entry which is preliminary data.</text>
</comment>
<dbReference type="GO" id="GO:0004190">
    <property type="term" value="F:aspartic-type endopeptidase activity"/>
    <property type="evidence" value="ECO:0007669"/>
    <property type="project" value="InterPro"/>
</dbReference>
<dbReference type="PANTHER" id="PTHR30487">
    <property type="entry name" value="TYPE 4 PREPILIN-LIKE PROTEINS LEADER PEPTIDE-PROCESSING ENZYME"/>
    <property type="match status" value="1"/>
</dbReference>
<accession>A0A3N7HS19</accession>
<dbReference type="AlphaFoldDB" id="A0A3N7HS19"/>